<feature type="region of interest" description="Disordered" evidence="1">
    <location>
        <begin position="155"/>
        <end position="174"/>
    </location>
</feature>
<evidence type="ECO:0000256" key="1">
    <source>
        <dbReference type="SAM" id="MobiDB-lite"/>
    </source>
</evidence>
<sequence>MAASKRRTGEEMHHHRRAGSNGAPARPRTVGGQRRRQAEGGADDGLRDRAGDDGEEARLRRRGGGGRRDDAASGGRPRGRWRRGRSGAGGQRGGCAMDEPDGARRGAGWLDSAILRGGGDKKTAAFRQRAEDLRWLATPARAEMAAPARLGRLGMSTWTSRPRHPCDDLDMTRG</sequence>
<organism evidence="2 3">
    <name type="scientific">Stephania yunnanensis</name>
    <dbReference type="NCBI Taxonomy" id="152371"/>
    <lineage>
        <taxon>Eukaryota</taxon>
        <taxon>Viridiplantae</taxon>
        <taxon>Streptophyta</taxon>
        <taxon>Embryophyta</taxon>
        <taxon>Tracheophyta</taxon>
        <taxon>Spermatophyta</taxon>
        <taxon>Magnoliopsida</taxon>
        <taxon>Ranunculales</taxon>
        <taxon>Menispermaceae</taxon>
        <taxon>Menispermoideae</taxon>
        <taxon>Cissampelideae</taxon>
        <taxon>Stephania</taxon>
    </lineage>
</organism>
<accession>A0AAP0Q397</accession>
<reference evidence="2 3" key="1">
    <citation type="submission" date="2024-01" db="EMBL/GenBank/DDBJ databases">
        <title>Genome assemblies of Stephania.</title>
        <authorList>
            <person name="Yang L."/>
        </authorList>
    </citation>
    <scope>NUCLEOTIDE SEQUENCE [LARGE SCALE GENOMIC DNA]</scope>
    <source>
        <strain evidence="2">YNDBR</strain>
        <tissue evidence="2">Leaf</tissue>
    </source>
</reference>
<feature type="region of interest" description="Disordered" evidence="1">
    <location>
        <begin position="1"/>
        <end position="103"/>
    </location>
</feature>
<protein>
    <submittedName>
        <fullName evidence="2">Uncharacterized protein</fullName>
    </submittedName>
</protein>
<gene>
    <name evidence="2" type="ORF">Syun_002853</name>
</gene>
<dbReference type="Proteomes" id="UP001420932">
    <property type="component" value="Unassembled WGS sequence"/>
</dbReference>
<comment type="caution">
    <text evidence="2">The sequence shown here is derived from an EMBL/GenBank/DDBJ whole genome shotgun (WGS) entry which is preliminary data.</text>
</comment>
<evidence type="ECO:0000313" key="2">
    <source>
        <dbReference type="EMBL" id="KAK9161951.1"/>
    </source>
</evidence>
<proteinExistence type="predicted"/>
<dbReference type="EMBL" id="JBBNAF010000002">
    <property type="protein sequence ID" value="KAK9161951.1"/>
    <property type="molecule type" value="Genomic_DNA"/>
</dbReference>
<keyword evidence="3" id="KW-1185">Reference proteome</keyword>
<feature type="compositionally biased region" description="Basic and acidic residues" evidence="1">
    <location>
        <begin position="44"/>
        <end position="58"/>
    </location>
</feature>
<dbReference type="AlphaFoldDB" id="A0AAP0Q397"/>
<name>A0AAP0Q397_9MAGN</name>
<feature type="compositionally biased region" description="Basic and acidic residues" evidence="1">
    <location>
        <begin position="164"/>
        <end position="174"/>
    </location>
</feature>
<evidence type="ECO:0000313" key="3">
    <source>
        <dbReference type="Proteomes" id="UP001420932"/>
    </source>
</evidence>